<dbReference type="OrthoDB" id="31504at10239"/>
<sequence>MAKNSKIYWNYERPTRAVASVDISAGFGLVLDTTLGDSNQSVPKYKLPAAGGRIDGVSVDDVKAGVFFDLVNEKEKFVPIKADATFGTGVELAVTAAGKFQTATADQLVVAISQTGATAVNQVVTALLVAPYSKGA</sequence>
<dbReference type="RefSeq" id="YP_009101209.1">
    <property type="nucleotide sequence ID" value="NC_025443.1"/>
</dbReference>
<name>A0A060D5R0_9CAUD</name>
<proteinExistence type="predicted"/>
<evidence type="ECO:0000313" key="2">
    <source>
        <dbReference type="Proteomes" id="UP000026985"/>
    </source>
</evidence>
<protein>
    <submittedName>
        <fullName evidence="1">Major virion structural protein</fullName>
    </submittedName>
</protein>
<evidence type="ECO:0000313" key="1">
    <source>
        <dbReference type="EMBL" id="AIB07042.1"/>
    </source>
</evidence>
<accession>A0A060D5R0</accession>
<dbReference type="KEGG" id="vg:22110897"/>
<reference evidence="1 2" key="1">
    <citation type="submission" date="2014-07" db="EMBL/GenBank/DDBJ databases">
        <title>The genome sequence of Salmonella phage 9NA shows that it represents an unstudied type of tailed phage.</title>
        <authorList>
            <person name="Casjens S.R."/>
            <person name="Leavitt J.C."/>
            <person name="Hatfull G.F."/>
            <person name="Hendrix R.W."/>
        </authorList>
    </citation>
    <scope>NUCLEOTIDE SEQUENCE [LARGE SCALE GENOMIC DNA]</scope>
</reference>
<dbReference type="EMBL" id="KJ802832">
    <property type="protein sequence ID" value="AIB07042.1"/>
    <property type="molecule type" value="Genomic_DNA"/>
</dbReference>
<dbReference type="Proteomes" id="UP000026985">
    <property type="component" value="Segment"/>
</dbReference>
<organism evidence="1 2">
    <name type="scientific">Salmonella phage 9NA</name>
    <dbReference type="NCBI Taxonomy" id="1113547"/>
    <lineage>
        <taxon>Viruses</taxon>
        <taxon>Duplodnaviria</taxon>
        <taxon>Heunggongvirae</taxon>
        <taxon>Uroviricota</taxon>
        <taxon>Caudoviricetes</taxon>
        <taxon>Nonanavirus</taxon>
        <taxon>Nonanavirus nv9NA</taxon>
    </lineage>
</organism>
<keyword evidence="2" id="KW-1185">Reference proteome</keyword>
<gene>
    <name evidence="1" type="ORF">9NA_039</name>
</gene>